<comment type="caution">
    <text evidence="1">The sequence shown here is derived from an EMBL/GenBank/DDBJ whole genome shotgun (WGS) entry which is preliminary data.</text>
</comment>
<evidence type="ECO:0000313" key="2">
    <source>
        <dbReference type="Proteomes" id="UP000288096"/>
    </source>
</evidence>
<dbReference type="Gene3D" id="2.40.10.220">
    <property type="entry name" value="predicted glycosyltransferase like domains"/>
    <property type="match status" value="1"/>
</dbReference>
<dbReference type="AlphaFoldDB" id="A0A401FQK1"/>
<keyword evidence="2" id="KW-1185">Reference proteome</keyword>
<dbReference type="EMBL" id="BEXT01000001">
    <property type="protein sequence ID" value="GBC59264.1"/>
    <property type="molecule type" value="Genomic_DNA"/>
</dbReference>
<proteinExistence type="predicted"/>
<evidence type="ECO:0008006" key="3">
    <source>
        <dbReference type="Google" id="ProtNLM"/>
    </source>
</evidence>
<reference evidence="2" key="2">
    <citation type="submission" date="2019-01" db="EMBL/GenBank/DDBJ databases">
        <title>Genome sequence of Desulfonema ishimotonii strain Tokyo 01.</title>
        <authorList>
            <person name="Fukui M."/>
        </authorList>
    </citation>
    <scope>NUCLEOTIDE SEQUENCE [LARGE SCALE GENOMIC DNA]</scope>
    <source>
        <strain evidence="2">Tokyo 01</strain>
    </source>
</reference>
<gene>
    <name evidence="1" type="ORF">DENIS_0200</name>
</gene>
<evidence type="ECO:0000313" key="1">
    <source>
        <dbReference type="EMBL" id="GBC59264.1"/>
    </source>
</evidence>
<sequence length="126" mass="14167">MTEENPDRRCLQRIISFPAEDNITVALRHLSPSPLNITATLMDLSPDGMGLTIRKTPLLPRLGAGDHLMLIQTRPRAFSFLSNTELEIKWSLSHSALDHMAIGCEFIAPPRDVRLRLRSLIASWPL</sequence>
<organism evidence="1 2">
    <name type="scientific">Desulfonema ishimotonii</name>
    <dbReference type="NCBI Taxonomy" id="45657"/>
    <lineage>
        <taxon>Bacteria</taxon>
        <taxon>Pseudomonadati</taxon>
        <taxon>Thermodesulfobacteriota</taxon>
        <taxon>Desulfobacteria</taxon>
        <taxon>Desulfobacterales</taxon>
        <taxon>Desulfococcaceae</taxon>
        <taxon>Desulfonema</taxon>
    </lineage>
</organism>
<accession>A0A401FQK1</accession>
<name>A0A401FQK1_9BACT</name>
<protein>
    <recommendedName>
        <fullName evidence="3">PilZ domain-containing protein</fullName>
    </recommendedName>
</protein>
<dbReference type="Proteomes" id="UP000288096">
    <property type="component" value="Unassembled WGS sequence"/>
</dbReference>
<reference evidence="2" key="1">
    <citation type="submission" date="2017-11" db="EMBL/GenBank/DDBJ databases">
        <authorList>
            <person name="Watanabe M."/>
            <person name="Kojima H."/>
        </authorList>
    </citation>
    <scope>NUCLEOTIDE SEQUENCE [LARGE SCALE GENOMIC DNA]</scope>
    <source>
        <strain evidence="2">Tokyo 01</strain>
    </source>
</reference>